<name>A0ABQ7IF01_9HELO</name>
<reference evidence="2 3" key="1">
    <citation type="journal article" date="2020" name="Genome Biol. Evol.">
        <title>Comparative genomics of Sclerotiniaceae.</title>
        <authorList>
            <person name="Valero Jimenez C.A."/>
            <person name="Steentjes M."/>
            <person name="Scholten O.E."/>
            <person name="Van Kan J.A.L."/>
        </authorList>
    </citation>
    <scope>NUCLEOTIDE SEQUENCE [LARGE SCALE GENOMIC DNA]</scope>
    <source>
        <strain evidence="2 3">B1</strain>
    </source>
</reference>
<dbReference type="Pfam" id="PF20150">
    <property type="entry name" value="2EXR"/>
    <property type="match status" value="1"/>
</dbReference>
<feature type="domain" description="2EXR" evidence="1">
    <location>
        <begin position="21"/>
        <end position="133"/>
    </location>
</feature>
<protein>
    <recommendedName>
        <fullName evidence="1">2EXR domain-containing protein</fullName>
    </recommendedName>
</protein>
<evidence type="ECO:0000313" key="3">
    <source>
        <dbReference type="Proteomes" id="UP000783213"/>
    </source>
</evidence>
<dbReference type="Proteomes" id="UP000783213">
    <property type="component" value="Unassembled WGS sequence"/>
</dbReference>
<sequence>MVALFNDDPLGPSKQNQSSRFHLFSDFPKEIRLYIWTLSLHQHRFIPICVSKTAGQDNASHHDQSHFYSNHNDLGKIISGGDYHLSINKPILDTTNQLFYTTIEARSVALEFYRICLPLARGHIRINPEYDVLFLQDWDKAPQMLADILHDIRAYDPKDEGLMHLALAEGSGDSLFDNPHPSNILSGHTEMVDFDSNTSLNSFHDETKIGMQPSNEVPFYNETLSFLRDASRERRNRGMGYGTSHISHHPIAIASLVDILSTKLRSLWCVEKLLSDTRIYDNIGPRMGRPHLSETCPIMPSMKQMGRSSINFEWLESDPRSIQPDLKQLAFWRDPRRFYHSWCILEGILGVRHRSAFDFYVCVSTQLPLQEWGEDVEQHVSIKSGVRQMVDRHREIELAQWEESLEFYKNNLGMNIPMHGFLREEESYKELEENPSMAVGMWIFTGKAFGHVNGGNIRDVYGRFKEHFEMSEVPGLVVFDI</sequence>
<accession>A0ABQ7IF01</accession>
<organism evidence="2 3">
    <name type="scientific">Botrytis deweyae</name>
    <dbReference type="NCBI Taxonomy" id="2478750"/>
    <lineage>
        <taxon>Eukaryota</taxon>
        <taxon>Fungi</taxon>
        <taxon>Dikarya</taxon>
        <taxon>Ascomycota</taxon>
        <taxon>Pezizomycotina</taxon>
        <taxon>Leotiomycetes</taxon>
        <taxon>Helotiales</taxon>
        <taxon>Sclerotiniaceae</taxon>
        <taxon>Botrytis</taxon>
    </lineage>
</organism>
<dbReference type="PANTHER" id="PTHR35910:SF6">
    <property type="entry name" value="2EXR DOMAIN-CONTAINING PROTEIN"/>
    <property type="match status" value="1"/>
</dbReference>
<dbReference type="RefSeq" id="XP_038807792.1">
    <property type="nucleotide sequence ID" value="XM_038955926.1"/>
</dbReference>
<comment type="caution">
    <text evidence="2">The sequence shown here is derived from an EMBL/GenBank/DDBJ whole genome shotgun (WGS) entry which is preliminary data.</text>
</comment>
<keyword evidence="3" id="KW-1185">Reference proteome</keyword>
<evidence type="ECO:0000259" key="1">
    <source>
        <dbReference type="Pfam" id="PF20150"/>
    </source>
</evidence>
<evidence type="ECO:0000313" key="2">
    <source>
        <dbReference type="EMBL" id="KAF7922092.1"/>
    </source>
</evidence>
<dbReference type="GeneID" id="62235076"/>
<proteinExistence type="predicted"/>
<dbReference type="EMBL" id="RCSX01000021">
    <property type="protein sequence ID" value="KAF7922092.1"/>
    <property type="molecule type" value="Genomic_DNA"/>
</dbReference>
<dbReference type="PANTHER" id="PTHR35910">
    <property type="entry name" value="2EXR DOMAIN-CONTAINING PROTEIN"/>
    <property type="match status" value="1"/>
</dbReference>
<gene>
    <name evidence="2" type="ORF">EAE98_008303</name>
</gene>
<dbReference type="InterPro" id="IPR045518">
    <property type="entry name" value="2EXR"/>
</dbReference>